<gene>
    <name evidence="2" type="ORF">SAMN05444515_11486</name>
</gene>
<dbReference type="AlphaFoldDB" id="A0A1H7PPB3"/>
<protein>
    <submittedName>
        <fullName evidence="2">Uncharacterized protein</fullName>
    </submittedName>
</protein>
<dbReference type="OrthoDB" id="5781220at2"/>
<proteinExistence type="predicted"/>
<organism evidence="2 3">
    <name type="scientific">Ectothiorhodospira marina</name>
    <dbReference type="NCBI Taxonomy" id="1396821"/>
    <lineage>
        <taxon>Bacteria</taxon>
        <taxon>Pseudomonadati</taxon>
        <taxon>Pseudomonadota</taxon>
        <taxon>Gammaproteobacteria</taxon>
        <taxon>Chromatiales</taxon>
        <taxon>Ectothiorhodospiraceae</taxon>
        <taxon>Ectothiorhodospira</taxon>
    </lineage>
</organism>
<keyword evidence="3" id="KW-1185">Reference proteome</keyword>
<evidence type="ECO:0000256" key="1">
    <source>
        <dbReference type="SAM" id="MobiDB-lite"/>
    </source>
</evidence>
<feature type="region of interest" description="Disordered" evidence="1">
    <location>
        <begin position="93"/>
        <end position="113"/>
    </location>
</feature>
<dbReference type="Proteomes" id="UP000199256">
    <property type="component" value="Unassembled WGS sequence"/>
</dbReference>
<sequence length="235" mass="25720">MGHRFWIVGILLGMALPLNAAERFQDWWISYSTSDGGELTLLAHTRSDDGHAFAIGQTRNGPIKAAILIRSDRPAAEKTCCVEARVASKGRSQVVSTHIDDDQQPVADEGQRGESVEWALWEPRKGNEIPPLMQALMAGHEVDLKVEDAFGDIQRMTFSLEGARQALHWMITEGPMTVTHDTVDSLSEEAAFRCGHSDEVEACFDAIVNCWDRQSNGASAVAFHGCLRSSGVMGP</sequence>
<evidence type="ECO:0000313" key="3">
    <source>
        <dbReference type="Proteomes" id="UP000199256"/>
    </source>
</evidence>
<dbReference type="EMBL" id="FOAA01000014">
    <property type="protein sequence ID" value="SEL37244.1"/>
    <property type="molecule type" value="Genomic_DNA"/>
</dbReference>
<dbReference type="RefSeq" id="WP_090254726.1">
    <property type="nucleotide sequence ID" value="NZ_FOAA01000014.1"/>
</dbReference>
<reference evidence="3" key="1">
    <citation type="submission" date="2016-10" db="EMBL/GenBank/DDBJ databases">
        <authorList>
            <person name="Varghese N."/>
            <person name="Submissions S."/>
        </authorList>
    </citation>
    <scope>NUCLEOTIDE SEQUENCE [LARGE SCALE GENOMIC DNA]</scope>
    <source>
        <strain evidence="3">DSM 241</strain>
    </source>
</reference>
<dbReference type="STRING" id="1396821.SAMN05444515_11486"/>
<name>A0A1H7PPB3_9GAMM</name>
<evidence type="ECO:0000313" key="2">
    <source>
        <dbReference type="EMBL" id="SEL37244.1"/>
    </source>
</evidence>
<accession>A0A1H7PPB3</accession>